<evidence type="ECO:0000256" key="2">
    <source>
        <dbReference type="ARBA" id="ARBA00023054"/>
    </source>
</evidence>
<keyword evidence="5" id="KW-1185">Reference proteome</keyword>
<evidence type="ECO:0000313" key="5">
    <source>
        <dbReference type="Proteomes" id="UP000005237"/>
    </source>
</evidence>
<accession>A0A8R1E881</accession>
<reference evidence="4" key="2">
    <citation type="submission" date="2022-06" db="UniProtKB">
        <authorList>
            <consortium name="EnsemblMetazoa"/>
        </authorList>
    </citation>
    <scope>IDENTIFICATION</scope>
    <source>
        <strain evidence="4">DF5081</strain>
    </source>
</reference>
<evidence type="ECO:0000256" key="1">
    <source>
        <dbReference type="ARBA" id="ARBA00008275"/>
    </source>
</evidence>
<keyword evidence="2" id="KW-0175">Coiled coil</keyword>
<dbReference type="Proteomes" id="UP000005237">
    <property type="component" value="Unassembled WGS sequence"/>
</dbReference>
<dbReference type="AlphaFoldDB" id="A0A8R1E881"/>
<evidence type="ECO:0000313" key="4">
    <source>
        <dbReference type="EnsemblMetazoa" id="CJA29367.1"/>
    </source>
</evidence>
<dbReference type="PANTHER" id="PTHR19212:SF0">
    <property type="entry name" value="LD07988P"/>
    <property type="match status" value="1"/>
</dbReference>
<feature type="region of interest" description="Disordered" evidence="3">
    <location>
        <begin position="60"/>
        <end position="79"/>
    </location>
</feature>
<dbReference type="EnsemblMetazoa" id="CJA29367.1">
    <property type="protein sequence ID" value="CJA29367.1"/>
    <property type="gene ID" value="WBGene00184941"/>
</dbReference>
<dbReference type="GO" id="GO:0006355">
    <property type="term" value="P:regulation of DNA-templated transcription"/>
    <property type="evidence" value="ECO:0007669"/>
    <property type="project" value="InterPro"/>
</dbReference>
<dbReference type="PANTHER" id="PTHR19212">
    <property type="entry name" value="LEUCINE RICH REPEAT IN FLII INTERACTING PROTEIN"/>
    <property type="match status" value="1"/>
</dbReference>
<reference evidence="5" key="1">
    <citation type="submission" date="2010-08" db="EMBL/GenBank/DDBJ databases">
        <authorList>
            <consortium name="Caenorhabditis japonica Sequencing Consortium"/>
            <person name="Wilson R.K."/>
        </authorList>
    </citation>
    <scope>NUCLEOTIDE SEQUENCE [LARGE SCALE GENOMIC DNA]</scope>
    <source>
        <strain evidence="5">DF5081</strain>
    </source>
</reference>
<comment type="similarity">
    <text evidence="1">Belongs to the LRRFIP family.</text>
</comment>
<feature type="compositionally biased region" description="Basic and acidic residues" evidence="3">
    <location>
        <begin position="14"/>
        <end position="26"/>
    </location>
</feature>
<dbReference type="InterPro" id="IPR019139">
    <property type="entry name" value="LRRFIP1/2"/>
</dbReference>
<evidence type="ECO:0000256" key="3">
    <source>
        <dbReference type="SAM" id="MobiDB-lite"/>
    </source>
</evidence>
<protein>
    <submittedName>
        <fullName evidence="4">Uncharacterized protein</fullName>
    </submittedName>
</protein>
<feature type="region of interest" description="Disordered" evidence="3">
    <location>
        <begin position="1"/>
        <end position="26"/>
    </location>
</feature>
<organism evidence="4 5">
    <name type="scientific">Caenorhabditis japonica</name>
    <dbReference type="NCBI Taxonomy" id="281687"/>
    <lineage>
        <taxon>Eukaryota</taxon>
        <taxon>Metazoa</taxon>
        <taxon>Ecdysozoa</taxon>
        <taxon>Nematoda</taxon>
        <taxon>Chromadorea</taxon>
        <taxon>Rhabditida</taxon>
        <taxon>Rhabditina</taxon>
        <taxon>Rhabditomorpha</taxon>
        <taxon>Rhabditoidea</taxon>
        <taxon>Rhabditidae</taxon>
        <taxon>Peloderinae</taxon>
        <taxon>Caenorhabditis</taxon>
    </lineage>
</organism>
<feature type="compositionally biased region" description="Polar residues" evidence="3">
    <location>
        <begin position="68"/>
        <end position="79"/>
    </location>
</feature>
<name>A0A8R1E881_CAEJA</name>
<proteinExistence type="inferred from homology"/>
<sequence>MSSYSSSGRRRPITRTEAEERALDKISREAEARMKLKRETREQARQGRYQLLEKKVEEDAEAYRHETASTSNTNGTSYNENQEQLHDKVIELQDRVQQVMFLYSQLDNEKSTLLYEVCDPASNWVVEKSTKITRLFYQSGMDLNYIRLRTVNHQLSEDAEHRDPQCLWYLKNDKKRGYSFCAS</sequence>